<dbReference type="PANTHER" id="PTHR33692">
    <property type="entry name" value="RIBOSOME MATURATION FACTOR RIMM"/>
    <property type="match status" value="1"/>
</dbReference>
<dbReference type="EMBL" id="JAHLQO010000003">
    <property type="protein sequence ID" value="MBU5669006.1"/>
    <property type="molecule type" value="Genomic_DNA"/>
</dbReference>
<proteinExistence type="inferred from homology"/>
<comment type="similarity">
    <text evidence="1">Belongs to the RimM family.</text>
</comment>
<name>A0ABS6FFR3_9FIRM</name>
<comment type="subcellular location">
    <subcellularLocation>
        <location evidence="1">Cytoplasm</location>
    </subcellularLocation>
</comment>
<dbReference type="InterPro" id="IPR002676">
    <property type="entry name" value="RimM_N"/>
</dbReference>
<dbReference type="Pfam" id="PF24986">
    <property type="entry name" value="PRC_RimM"/>
    <property type="match status" value="1"/>
</dbReference>
<feature type="domain" description="RimM N-terminal" evidence="2">
    <location>
        <begin position="10"/>
        <end position="88"/>
    </location>
</feature>
<keyword evidence="1" id="KW-0690">Ribosome biogenesis</keyword>
<evidence type="ECO:0000313" key="5">
    <source>
        <dbReference type="Proteomes" id="UP000783742"/>
    </source>
</evidence>
<dbReference type="InterPro" id="IPR056792">
    <property type="entry name" value="PRC_RimM"/>
</dbReference>
<evidence type="ECO:0000256" key="1">
    <source>
        <dbReference type="HAMAP-Rule" id="MF_00014"/>
    </source>
</evidence>
<feature type="domain" description="Ribosome maturation factor RimM PRC barrel" evidence="3">
    <location>
        <begin position="101"/>
        <end position="155"/>
    </location>
</feature>
<sequence>MKKINNNKTCIGKIINTHGIKGELKIDPYTFDTNRFSKLDRVYVGDDLEKFYIKKVRTNNFVYLVFKDNENINNVEHLKGSFIYIDDEERLELSKDQYYVSDLIGKEVYDTSDNYIGILKDVLEYPANDIFLIESEDKEIYQIPAVKEFIKSVDSVIKIKIIEGMIL</sequence>
<keyword evidence="1" id="KW-0698">rRNA processing</keyword>
<keyword evidence="5" id="KW-1185">Reference proteome</keyword>
<keyword evidence="1" id="KW-0143">Chaperone</keyword>
<dbReference type="InterPro" id="IPR011961">
    <property type="entry name" value="RimM"/>
</dbReference>
<comment type="domain">
    <text evidence="1">The PRC barrel domain binds ribosomal protein uS19.</text>
</comment>
<protein>
    <recommendedName>
        <fullName evidence="1">Ribosome maturation factor RimM</fullName>
    </recommendedName>
</protein>
<comment type="function">
    <text evidence="1">An accessory protein needed during the final step in the assembly of 30S ribosomal subunit, possibly for assembly of the head region. Essential for efficient processing of 16S rRNA. May be needed both before and after RbfA during the maturation of 16S rRNA. It has affinity for free ribosomal 30S subunits but not for 70S ribosomes.</text>
</comment>
<dbReference type="Proteomes" id="UP000783742">
    <property type="component" value="Unassembled WGS sequence"/>
</dbReference>
<dbReference type="PANTHER" id="PTHR33692:SF1">
    <property type="entry name" value="RIBOSOME MATURATION FACTOR RIMM"/>
    <property type="match status" value="1"/>
</dbReference>
<accession>A0ABS6FFR3</accession>
<comment type="caution">
    <text evidence="4">The sequence shown here is derived from an EMBL/GenBank/DDBJ whole genome shotgun (WGS) entry which is preliminary data.</text>
</comment>
<keyword evidence="1" id="KW-0963">Cytoplasm</keyword>
<evidence type="ECO:0000259" key="2">
    <source>
        <dbReference type="Pfam" id="PF01782"/>
    </source>
</evidence>
<dbReference type="RefSeq" id="WP_216548855.1">
    <property type="nucleotide sequence ID" value="NZ_JAHLQO010000003.1"/>
</dbReference>
<dbReference type="Pfam" id="PF01782">
    <property type="entry name" value="RimM"/>
    <property type="match status" value="1"/>
</dbReference>
<evidence type="ECO:0000313" key="4">
    <source>
        <dbReference type="EMBL" id="MBU5669006.1"/>
    </source>
</evidence>
<gene>
    <name evidence="1 4" type="primary">rimM</name>
    <name evidence="4" type="ORF">KQI68_04035</name>
</gene>
<reference evidence="4 5" key="1">
    <citation type="submission" date="2021-06" db="EMBL/GenBank/DDBJ databases">
        <authorList>
            <person name="Sun Q."/>
            <person name="Li D."/>
        </authorList>
    </citation>
    <scope>NUCLEOTIDE SEQUENCE [LARGE SCALE GENOMIC DNA]</scope>
    <source>
        <strain evidence="4 5">MSJ-1</strain>
    </source>
</reference>
<organism evidence="4 5">
    <name type="scientific">Peptoniphilus ovalis</name>
    <dbReference type="NCBI Taxonomy" id="2841503"/>
    <lineage>
        <taxon>Bacteria</taxon>
        <taxon>Bacillati</taxon>
        <taxon>Bacillota</taxon>
        <taxon>Tissierellia</taxon>
        <taxon>Tissierellales</taxon>
        <taxon>Peptoniphilaceae</taxon>
        <taxon>Peptoniphilus</taxon>
    </lineage>
</organism>
<dbReference type="HAMAP" id="MF_00014">
    <property type="entry name" value="Ribosome_mat_RimM"/>
    <property type="match status" value="1"/>
</dbReference>
<comment type="subunit">
    <text evidence="1">Binds ribosomal protein uS19.</text>
</comment>
<evidence type="ECO:0000259" key="3">
    <source>
        <dbReference type="Pfam" id="PF24986"/>
    </source>
</evidence>
<dbReference type="NCBIfam" id="TIGR02273">
    <property type="entry name" value="16S_RimM"/>
    <property type="match status" value="1"/>
</dbReference>